<dbReference type="InterPro" id="IPR029492">
    <property type="entry name" value="DUF4435"/>
</dbReference>
<proteinExistence type="predicted"/>
<name>A0A926WKI7_9NOST</name>
<dbReference type="Pfam" id="PF14491">
    <property type="entry name" value="DUF4435"/>
    <property type="match status" value="1"/>
</dbReference>
<keyword evidence="3" id="KW-1185">Reference proteome</keyword>
<sequence length="302" mass="35151">MSVDKLREARRTPASVFMQFTRQYKEYESALYCFFEGEDDKYYGIRIDNIARPTKDIYANCGGKEGVLGVYKLINNNESYSKVRAAYFIDRDFDESIKNTQITGVYETSCYSIENFYTSINSFCKILRTEFKLAESEDDFNNCKNLYTQLQKEFHDAVELLNIWIACQREKQAKLNLAGFNISDFVVIDLDNIKINYTIDTLYTRFPKAIAVTQEEIDLKKSDLCSQERQKSFRGKFEIGFLCKFIQKLIEEANKGNPKYFTKRISITLNVNPKTIISDLSQYADTPDCLVDYLESFRTSVN</sequence>
<evidence type="ECO:0000313" key="3">
    <source>
        <dbReference type="Proteomes" id="UP000662185"/>
    </source>
</evidence>
<dbReference type="RefSeq" id="WP_190564395.1">
    <property type="nucleotide sequence ID" value="NZ_JACJQU010000020.1"/>
</dbReference>
<reference evidence="3" key="1">
    <citation type="journal article" date="2020" name="ISME J.">
        <title>Comparative genomics reveals insights into cyanobacterial evolution and habitat adaptation.</title>
        <authorList>
            <person name="Chen M.Y."/>
            <person name="Teng W.K."/>
            <person name="Zhao L."/>
            <person name="Hu C.X."/>
            <person name="Zhou Y.K."/>
            <person name="Han B.P."/>
            <person name="Song L.R."/>
            <person name="Shu W.S."/>
        </authorList>
    </citation>
    <scope>NUCLEOTIDE SEQUENCE [LARGE SCALE GENOMIC DNA]</scope>
    <source>
        <strain evidence="3">FACHB-251</strain>
    </source>
</reference>
<dbReference type="EMBL" id="JACJQU010000020">
    <property type="protein sequence ID" value="MBD2296274.1"/>
    <property type="molecule type" value="Genomic_DNA"/>
</dbReference>
<evidence type="ECO:0000259" key="1">
    <source>
        <dbReference type="Pfam" id="PF14491"/>
    </source>
</evidence>
<comment type="caution">
    <text evidence="2">The sequence shown here is derived from an EMBL/GenBank/DDBJ whole genome shotgun (WGS) entry which is preliminary data.</text>
</comment>
<dbReference type="AlphaFoldDB" id="A0A926WKI7"/>
<organism evidence="2 3">
    <name type="scientific">Anabaena sphaerica FACHB-251</name>
    <dbReference type="NCBI Taxonomy" id="2692883"/>
    <lineage>
        <taxon>Bacteria</taxon>
        <taxon>Bacillati</taxon>
        <taxon>Cyanobacteriota</taxon>
        <taxon>Cyanophyceae</taxon>
        <taxon>Nostocales</taxon>
        <taxon>Nostocaceae</taxon>
        <taxon>Anabaena</taxon>
    </lineage>
</organism>
<accession>A0A926WKI7</accession>
<protein>
    <submittedName>
        <fullName evidence="2">DUF4435 domain-containing protein</fullName>
    </submittedName>
</protein>
<feature type="domain" description="DUF4435" evidence="1">
    <location>
        <begin position="31"/>
        <end position="255"/>
    </location>
</feature>
<evidence type="ECO:0000313" key="2">
    <source>
        <dbReference type="EMBL" id="MBD2296274.1"/>
    </source>
</evidence>
<dbReference type="Proteomes" id="UP000662185">
    <property type="component" value="Unassembled WGS sequence"/>
</dbReference>
<gene>
    <name evidence="2" type="ORF">H6G06_23025</name>
</gene>